<keyword evidence="6" id="KW-1133">Transmembrane helix</keyword>
<organism evidence="11 12">
    <name type="scientific">Paspalum notatum var. saurae</name>
    <dbReference type="NCBI Taxonomy" id="547442"/>
    <lineage>
        <taxon>Eukaryota</taxon>
        <taxon>Viridiplantae</taxon>
        <taxon>Streptophyta</taxon>
        <taxon>Embryophyta</taxon>
        <taxon>Tracheophyta</taxon>
        <taxon>Spermatophyta</taxon>
        <taxon>Magnoliopsida</taxon>
        <taxon>Liliopsida</taxon>
        <taxon>Poales</taxon>
        <taxon>Poaceae</taxon>
        <taxon>PACMAD clade</taxon>
        <taxon>Panicoideae</taxon>
        <taxon>Andropogonodae</taxon>
        <taxon>Paspaleae</taxon>
        <taxon>Paspalinae</taxon>
        <taxon>Paspalum</taxon>
    </lineage>
</organism>
<dbReference type="GO" id="GO:0016020">
    <property type="term" value="C:membrane"/>
    <property type="evidence" value="ECO:0007669"/>
    <property type="project" value="UniProtKB-SubCell"/>
</dbReference>
<dbReference type="Gene3D" id="1.10.630.10">
    <property type="entry name" value="Cytochrome P450"/>
    <property type="match status" value="1"/>
</dbReference>
<dbReference type="GO" id="GO:0005506">
    <property type="term" value="F:iron ion binding"/>
    <property type="evidence" value="ECO:0007669"/>
    <property type="project" value="InterPro"/>
</dbReference>
<dbReference type="SUPFAM" id="SSF48264">
    <property type="entry name" value="Cytochrome P450"/>
    <property type="match status" value="1"/>
</dbReference>
<evidence type="ECO:0000256" key="10">
    <source>
        <dbReference type="ARBA" id="ARBA00023136"/>
    </source>
</evidence>
<dbReference type="GO" id="GO:0004497">
    <property type="term" value="F:monooxygenase activity"/>
    <property type="evidence" value="ECO:0007669"/>
    <property type="project" value="UniProtKB-KW"/>
</dbReference>
<keyword evidence="7" id="KW-0560">Oxidoreductase</keyword>
<sequence>MLHVAQPEMVKDMGHWTPSELGMPNYMMKSRKPLFGEGILSANGDLWAYEKKILAPEFFVEKSKGMIGLIVDATVALLQEWDNIIDCTGGSKQIYVDGYLRNFSADVIARACFRSSFTQGKC</sequence>
<evidence type="ECO:0008006" key="13">
    <source>
        <dbReference type="Google" id="ProtNLM"/>
    </source>
</evidence>
<keyword evidence="9" id="KW-0503">Monooxygenase</keyword>
<dbReference type="PANTHER" id="PTHR24282">
    <property type="entry name" value="CYTOCHROME P450 FAMILY MEMBER"/>
    <property type="match status" value="1"/>
</dbReference>
<keyword evidence="5" id="KW-0479">Metal-binding</keyword>
<dbReference type="AlphaFoldDB" id="A0AAQ3SK21"/>
<dbReference type="Proteomes" id="UP001341281">
    <property type="component" value="Chromosome 01"/>
</dbReference>
<dbReference type="GO" id="GO:0016705">
    <property type="term" value="F:oxidoreductase activity, acting on paired donors, with incorporation or reduction of molecular oxygen"/>
    <property type="evidence" value="ECO:0007669"/>
    <property type="project" value="InterPro"/>
</dbReference>
<evidence type="ECO:0000256" key="1">
    <source>
        <dbReference type="ARBA" id="ARBA00004370"/>
    </source>
</evidence>
<name>A0AAQ3SK21_PASNO</name>
<keyword evidence="8" id="KW-0408">Iron</keyword>
<dbReference type="GO" id="GO:0020037">
    <property type="term" value="F:heme binding"/>
    <property type="evidence" value="ECO:0007669"/>
    <property type="project" value="InterPro"/>
</dbReference>
<evidence type="ECO:0000256" key="7">
    <source>
        <dbReference type="ARBA" id="ARBA00023002"/>
    </source>
</evidence>
<dbReference type="GO" id="GO:0006629">
    <property type="term" value="P:lipid metabolic process"/>
    <property type="evidence" value="ECO:0007669"/>
    <property type="project" value="UniProtKB-ARBA"/>
</dbReference>
<evidence type="ECO:0000256" key="6">
    <source>
        <dbReference type="ARBA" id="ARBA00022989"/>
    </source>
</evidence>
<keyword evidence="3" id="KW-0349">Heme</keyword>
<dbReference type="InterPro" id="IPR050665">
    <property type="entry name" value="Cytochrome_P450_Monooxygen"/>
</dbReference>
<evidence type="ECO:0000256" key="5">
    <source>
        <dbReference type="ARBA" id="ARBA00022723"/>
    </source>
</evidence>
<evidence type="ECO:0000256" key="4">
    <source>
        <dbReference type="ARBA" id="ARBA00022692"/>
    </source>
</evidence>
<comment type="similarity">
    <text evidence="2">Belongs to the cytochrome P450 family.</text>
</comment>
<evidence type="ECO:0000256" key="9">
    <source>
        <dbReference type="ARBA" id="ARBA00023033"/>
    </source>
</evidence>
<evidence type="ECO:0000256" key="8">
    <source>
        <dbReference type="ARBA" id="ARBA00023004"/>
    </source>
</evidence>
<evidence type="ECO:0000313" key="12">
    <source>
        <dbReference type="Proteomes" id="UP001341281"/>
    </source>
</evidence>
<comment type="subcellular location">
    <subcellularLocation>
        <location evidence="1">Membrane</location>
    </subcellularLocation>
</comment>
<keyword evidence="12" id="KW-1185">Reference proteome</keyword>
<dbReference type="InterPro" id="IPR036396">
    <property type="entry name" value="Cyt_P450_sf"/>
</dbReference>
<evidence type="ECO:0000313" key="11">
    <source>
        <dbReference type="EMBL" id="WVZ54752.1"/>
    </source>
</evidence>
<dbReference type="EMBL" id="CP144745">
    <property type="protein sequence ID" value="WVZ54752.1"/>
    <property type="molecule type" value="Genomic_DNA"/>
</dbReference>
<reference evidence="11 12" key="1">
    <citation type="submission" date="2024-02" db="EMBL/GenBank/DDBJ databases">
        <title>High-quality chromosome-scale genome assembly of Pensacola bahiagrass (Paspalum notatum Flugge var. saurae).</title>
        <authorList>
            <person name="Vega J.M."/>
            <person name="Podio M."/>
            <person name="Orjuela J."/>
            <person name="Siena L.A."/>
            <person name="Pessino S.C."/>
            <person name="Combes M.C."/>
            <person name="Mariac C."/>
            <person name="Albertini E."/>
            <person name="Pupilli F."/>
            <person name="Ortiz J.P.A."/>
            <person name="Leblanc O."/>
        </authorList>
    </citation>
    <scope>NUCLEOTIDE SEQUENCE [LARGE SCALE GENOMIC DNA]</scope>
    <source>
        <strain evidence="11">R1</strain>
        <tissue evidence="11">Leaf</tissue>
    </source>
</reference>
<proteinExistence type="inferred from homology"/>
<accession>A0AAQ3SK21</accession>
<dbReference type="PANTHER" id="PTHR24282:SF99">
    <property type="entry name" value="CYTOCHROME P450 714A1"/>
    <property type="match status" value="1"/>
</dbReference>
<evidence type="ECO:0000256" key="3">
    <source>
        <dbReference type="ARBA" id="ARBA00022617"/>
    </source>
</evidence>
<keyword evidence="10" id="KW-0472">Membrane</keyword>
<evidence type="ECO:0000256" key="2">
    <source>
        <dbReference type="ARBA" id="ARBA00010617"/>
    </source>
</evidence>
<keyword evidence="4" id="KW-0812">Transmembrane</keyword>
<protein>
    <recommendedName>
        <fullName evidence="13">Cytochrome P450</fullName>
    </recommendedName>
</protein>
<gene>
    <name evidence="11" type="ORF">U9M48_005504</name>
</gene>